<dbReference type="EMBL" id="FWFR01000001">
    <property type="protein sequence ID" value="SLN30012.1"/>
    <property type="molecule type" value="Genomic_DNA"/>
</dbReference>
<feature type="transmembrane region" description="Helical" evidence="11">
    <location>
        <begin position="139"/>
        <end position="161"/>
    </location>
</feature>
<keyword evidence="6" id="KW-0547">Nucleotide-binding</keyword>
<dbReference type="SUPFAM" id="SSF47384">
    <property type="entry name" value="Homodimeric domain of signal transducing histidine kinase"/>
    <property type="match status" value="1"/>
</dbReference>
<evidence type="ECO:0000256" key="4">
    <source>
        <dbReference type="ARBA" id="ARBA00022553"/>
    </source>
</evidence>
<dbReference type="CDD" id="cd16922">
    <property type="entry name" value="HATPase_EvgS-ArcB-TorS-like"/>
    <property type="match status" value="1"/>
</dbReference>
<dbReference type="GO" id="GO:0000155">
    <property type="term" value="F:phosphorelay sensor kinase activity"/>
    <property type="evidence" value="ECO:0007669"/>
    <property type="project" value="InterPro"/>
</dbReference>
<dbReference type="RefSeq" id="WP_085882308.1">
    <property type="nucleotide sequence ID" value="NZ_FWFR01000001.1"/>
</dbReference>
<keyword evidence="8" id="KW-0067">ATP-binding</keyword>
<dbReference type="OrthoDB" id="9801651at2"/>
<dbReference type="EC" id="2.7.13.3" evidence="3"/>
<dbReference type="PRINTS" id="PR00344">
    <property type="entry name" value="BCTRLSENSOR"/>
</dbReference>
<dbReference type="CDD" id="cd00082">
    <property type="entry name" value="HisKA"/>
    <property type="match status" value="1"/>
</dbReference>
<evidence type="ECO:0000313" key="13">
    <source>
        <dbReference type="EMBL" id="SLN30012.1"/>
    </source>
</evidence>
<dbReference type="PANTHER" id="PTHR43711:SF26">
    <property type="entry name" value="SENSOR HISTIDINE KINASE RCSC"/>
    <property type="match status" value="1"/>
</dbReference>
<accession>A0A1Y5S299</accession>
<evidence type="ECO:0000256" key="2">
    <source>
        <dbReference type="ARBA" id="ARBA00004370"/>
    </source>
</evidence>
<feature type="transmembrane region" description="Helical" evidence="11">
    <location>
        <begin position="88"/>
        <end position="107"/>
    </location>
</feature>
<dbReference type="SMART" id="SM00387">
    <property type="entry name" value="HATPase_c"/>
    <property type="match status" value="1"/>
</dbReference>
<feature type="transmembrane region" description="Helical" evidence="11">
    <location>
        <begin position="63"/>
        <end position="81"/>
    </location>
</feature>
<dbReference type="SMART" id="SM00388">
    <property type="entry name" value="HisKA"/>
    <property type="match status" value="1"/>
</dbReference>
<evidence type="ECO:0000256" key="7">
    <source>
        <dbReference type="ARBA" id="ARBA00022777"/>
    </source>
</evidence>
<evidence type="ECO:0000259" key="12">
    <source>
        <dbReference type="PROSITE" id="PS50109"/>
    </source>
</evidence>
<dbReference type="PANTHER" id="PTHR43711">
    <property type="entry name" value="TWO-COMPONENT HISTIDINE KINASE"/>
    <property type="match status" value="1"/>
</dbReference>
<evidence type="ECO:0000256" key="10">
    <source>
        <dbReference type="ARBA" id="ARBA00023136"/>
    </source>
</evidence>
<proteinExistence type="predicted"/>
<keyword evidence="7 13" id="KW-0418">Kinase</keyword>
<dbReference type="PROSITE" id="PS50109">
    <property type="entry name" value="HIS_KIN"/>
    <property type="match status" value="1"/>
</dbReference>
<evidence type="ECO:0000256" key="8">
    <source>
        <dbReference type="ARBA" id="ARBA00022840"/>
    </source>
</evidence>
<dbReference type="Gene3D" id="3.30.565.10">
    <property type="entry name" value="Histidine kinase-like ATPase, C-terminal domain"/>
    <property type="match status" value="1"/>
</dbReference>
<dbReference type="InterPro" id="IPR036097">
    <property type="entry name" value="HisK_dim/P_sf"/>
</dbReference>
<keyword evidence="11" id="KW-1133">Transmembrane helix</keyword>
<dbReference type="InterPro" id="IPR050736">
    <property type="entry name" value="Sensor_HK_Regulatory"/>
</dbReference>
<protein>
    <recommendedName>
        <fullName evidence="3">histidine kinase</fullName>
        <ecNumber evidence="3">2.7.13.3</ecNumber>
    </recommendedName>
</protein>
<dbReference type="GO" id="GO:0016020">
    <property type="term" value="C:membrane"/>
    <property type="evidence" value="ECO:0007669"/>
    <property type="project" value="UniProtKB-SubCell"/>
</dbReference>
<dbReference type="Pfam" id="PF00512">
    <property type="entry name" value="HisKA"/>
    <property type="match status" value="1"/>
</dbReference>
<dbReference type="InterPro" id="IPR004358">
    <property type="entry name" value="Sig_transdc_His_kin-like_C"/>
</dbReference>
<gene>
    <name evidence="13" type="primary">divJ_1</name>
    <name evidence="13" type="ORF">OCH7691_01041</name>
</gene>
<evidence type="ECO:0000256" key="6">
    <source>
        <dbReference type="ARBA" id="ARBA00022741"/>
    </source>
</evidence>
<keyword evidence="11" id="KW-0812">Transmembrane</keyword>
<comment type="catalytic activity">
    <reaction evidence="1">
        <text>ATP + protein L-histidine = ADP + protein N-phospho-L-histidine.</text>
        <dbReference type="EC" id="2.7.13.3"/>
    </reaction>
</comment>
<reference evidence="13 14" key="1">
    <citation type="submission" date="2017-03" db="EMBL/GenBank/DDBJ databases">
        <authorList>
            <person name="Afonso C.L."/>
            <person name="Miller P.J."/>
            <person name="Scott M.A."/>
            <person name="Spackman E."/>
            <person name="Goraichik I."/>
            <person name="Dimitrov K.M."/>
            <person name="Suarez D.L."/>
            <person name="Swayne D.E."/>
        </authorList>
    </citation>
    <scope>NUCLEOTIDE SEQUENCE [LARGE SCALE GENOMIC DNA]</scope>
    <source>
        <strain evidence="13 14">CECT 7691</strain>
    </source>
</reference>
<dbReference type="InterPro" id="IPR003661">
    <property type="entry name" value="HisK_dim/P_dom"/>
</dbReference>
<dbReference type="InParanoid" id="A0A1Y5S299"/>
<dbReference type="Pfam" id="PF02518">
    <property type="entry name" value="HATPase_c"/>
    <property type="match status" value="1"/>
</dbReference>
<evidence type="ECO:0000256" key="11">
    <source>
        <dbReference type="SAM" id="Phobius"/>
    </source>
</evidence>
<name>A0A1Y5S299_9PROT</name>
<comment type="subcellular location">
    <subcellularLocation>
        <location evidence="2">Membrane</location>
    </subcellularLocation>
</comment>
<dbReference type="GO" id="GO:0005524">
    <property type="term" value="F:ATP binding"/>
    <property type="evidence" value="ECO:0007669"/>
    <property type="project" value="UniProtKB-KW"/>
</dbReference>
<feature type="transmembrane region" description="Helical" evidence="11">
    <location>
        <begin position="173"/>
        <end position="196"/>
    </location>
</feature>
<keyword evidence="14" id="KW-1185">Reference proteome</keyword>
<feature type="domain" description="Histidine kinase" evidence="12">
    <location>
        <begin position="224"/>
        <end position="445"/>
    </location>
</feature>
<keyword evidence="4" id="KW-0597">Phosphoprotein</keyword>
<evidence type="ECO:0000256" key="3">
    <source>
        <dbReference type="ARBA" id="ARBA00012438"/>
    </source>
</evidence>
<sequence>MTDRFRHKALQALFNFLDWFIPPSLAVDIESRAKIRTFLISHVIGPPLGIVVGGFLIYYDGSVVAWFATILIVLLAAYPMLLRLTGRISLLSTASILHFIVVIFFVTHHYGGIASPALPWAVTVPIVCVFFIDGPRKYYGLAALYIAFVVIAALATGPSVLPPSGLMPSEPPGLRLVSILTAAIYVTVMSLFYVDLYDSNVRRLKRAKDDAERSNLAKTEFLANMSHELRTPLNAIIGFSQIMSREMFGPLGQDRYKTYVADIESSGSHLLRIISDILDISKIEAGKMELNVTQFDLAEACEETMRMMAPVAASEGCTIHLDPRSSPVSLHADRQMLEQMLLNLVSNSVKFTPAGGSIQISYGESVDGDVEVFVSDTGIGVPPQDLARILEPFEQVGSTESRRHGGIGLGLPLTKRMAELHGGSMTIESRVAGGTKVTLTFPRTPRDPSSDPHHLS</sequence>
<dbReference type="InterPro" id="IPR003594">
    <property type="entry name" value="HATPase_dom"/>
</dbReference>
<evidence type="ECO:0000313" key="14">
    <source>
        <dbReference type="Proteomes" id="UP000193200"/>
    </source>
</evidence>
<dbReference type="FunCoup" id="A0A1Y5S299">
    <property type="interactions" value="155"/>
</dbReference>
<organism evidence="13 14">
    <name type="scientific">Oceanibacterium hippocampi</name>
    <dbReference type="NCBI Taxonomy" id="745714"/>
    <lineage>
        <taxon>Bacteria</taxon>
        <taxon>Pseudomonadati</taxon>
        <taxon>Pseudomonadota</taxon>
        <taxon>Alphaproteobacteria</taxon>
        <taxon>Sneathiellales</taxon>
        <taxon>Sneathiellaceae</taxon>
        <taxon>Oceanibacterium</taxon>
    </lineage>
</organism>
<evidence type="ECO:0000256" key="1">
    <source>
        <dbReference type="ARBA" id="ARBA00000085"/>
    </source>
</evidence>
<dbReference type="FunFam" id="1.10.287.130:FF:000038">
    <property type="entry name" value="Sensory transduction histidine kinase"/>
    <property type="match status" value="1"/>
</dbReference>
<keyword evidence="5 13" id="KW-0808">Transferase</keyword>
<dbReference type="InterPro" id="IPR036890">
    <property type="entry name" value="HATPase_C_sf"/>
</dbReference>
<dbReference type="AlphaFoldDB" id="A0A1Y5S299"/>
<feature type="transmembrane region" description="Helical" evidence="11">
    <location>
        <begin position="38"/>
        <end position="57"/>
    </location>
</feature>
<dbReference type="InterPro" id="IPR005467">
    <property type="entry name" value="His_kinase_dom"/>
</dbReference>
<evidence type="ECO:0000256" key="5">
    <source>
        <dbReference type="ARBA" id="ARBA00022679"/>
    </source>
</evidence>
<keyword evidence="9" id="KW-0902">Two-component regulatory system</keyword>
<evidence type="ECO:0000256" key="9">
    <source>
        <dbReference type="ARBA" id="ARBA00023012"/>
    </source>
</evidence>
<keyword evidence="10 11" id="KW-0472">Membrane</keyword>
<dbReference type="Proteomes" id="UP000193200">
    <property type="component" value="Unassembled WGS sequence"/>
</dbReference>
<feature type="transmembrane region" description="Helical" evidence="11">
    <location>
        <begin position="113"/>
        <end position="132"/>
    </location>
</feature>
<dbReference type="Gene3D" id="1.10.287.130">
    <property type="match status" value="1"/>
</dbReference>
<dbReference type="SUPFAM" id="SSF55874">
    <property type="entry name" value="ATPase domain of HSP90 chaperone/DNA topoisomerase II/histidine kinase"/>
    <property type="match status" value="1"/>
</dbReference>